<sequence length="376" mass="41788">MASIRRRVKKDGSPSFTVRWRDPVTRVEQGLSFGTEIEATVLERLLDANGQSFTISQDAVKAQRQKTRTVTDVVKEHLEHLVRPSSGTIRTYQPMLEHHIAPLIGTIAVADLDERHLTHWVRAMQAKGSSPKTIHNVHGLIFSAIEFAIRAGYRPDNPCRGMRLPVGETIGDDAQFLTPDEFAVLPDKIPLGYKVFVQFLVMTGTRFGEANTVTIDDLELPSHPATVQITKSWKRDGNNAYYVGPTKSRAGRRTVSLPPVQVEQLTLLIAGRGGSELVFVSESSGRIVHSTFWQKTWVPSVTAAHDAGLAKTPRIHDLRHTHASWLMQDRVSLFTISGRLGHASTRTTESIYGHLMPQALQDAADAVQRSATLWKQ</sequence>
<protein>
    <submittedName>
        <fullName evidence="8">Tyrosine-type recombinase/integrase</fullName>
    </submittedName>
</protein>
<keyword evidence="9" id="KW-1185">Reference proteome</keyword>
<proteinExistence type="inferred from homology"/>
<gene>
    <name evidence="8" type="ORF">ACFOW9_00035</name>
</gene>
<keyword evidence="3 5" id="KW-0238">DNA-binding</keyword>
<dbReference type="InterPro" id="IPR050808">
    <property type="entry name" value="Phage_Integrase"/>
</dbReference>
<comment type="caution">
    <text evidence="8">The sequence shown here is derived from an EMBL/GenBank/DDBJ whole genome shotgun (WGS) entry which is preliminary data.</text>
</comment>
<dbReference type="InterPro" id="IPR002104">
    <property type="entry name" value="Integrase_catalytic"/>
</dbReference>
<feature type="domain" description="Tyr recombinase" evidence="6">
    <location>
        <begin position="172"/>
        <end position="365"/>
    </location>
</feature>
<reference evidence="9" key="1">
    <citation type="journal article" date="2019" name="Int. J. Syst. Evol. Microbiol.">
        <title>The Global Catalogue of Microorganisms (GCM) 10K type strain sequencing project: providing services to taxonomists for standard genome sequencing and annotation.</title>
        <authorList>
            <consortium name="The Broad Institute Genomics Platform"/>
            <consortium name="The Broad Institute Genome Sequencing Center for Infectious Disease"/>
            <person name="Wu L."/>
            <person name="Ma J."/>
        </authorList>
    </citation>
    <scope>NUCLEOTIDE SEQUENCE [LARGE SCALE GENOMIC DNA]</scope>
    <source>
        <strain evidence="9">CGMCC 1.10698</strain>
    </source>
</reference>
<evidence type="ECO:0000256" key="1">
    <source>
        <dbReference type="ARBA" id="ARBA00008857"/>
    </source>
</evidence>
<comment type="similarity">
    <text evidence="1">Belongs to the 'phage' integrase family.</text>
</comment>
<dbReference type="InterPro" id="IPR053876">
    <property type="entry name" value="Phage_int_M"/>
</dbReference>
<evidence type="ECO:0000259" key="6">
    <source>
        <dbReference type="PROSITE" id="PS51898"/>
    </source>
</evidence>
<evidence type="ECO:0000259" key="7">
    <source>
        <dbReference type="PROSITE" id="PS51900"/>
    </source>
</evidence>
<dbReference type="RefSeq" id="WP_230068685.1">
    <property type="nucleotide sequence ID" value="NZ_BAABLL010000011.1"/>
</dbReference>
<dbReference type="Pfam" id="PF00589">
    <property type="entry name" value="Phage_integrase"/>
    <property type="match status" value="1"/>
</dbReference>
<evidence type="ECO:0000313" key="8">
    <source>
        <dbReference type="EMBL" id="MFC4263992.1"/>
    </source>
</evidence>
<dbReference type="Gene3D" id="1.10.150.130">
    <property type="match status" value="1"/>
</dbReference>
<dbReference type="PANTHER" id="PTHR30629:SF2">
    <property type="entry name" value="PROPHAGE INTEGRASE INTS-RELATED"/>
    <property type="match status" value="1"/>
</dbReference>
<dbReference type="Pfam" id="PF22022">
    <property type="entry name" value="Phage_int_M"/>
    <property type="match status" value="1"/>
</dbReference>
<dbReference type="PANTHER" id="PTHR30629">
    <property type="entry name" value="PROPHAGE INTEGRASE"/>
    <property type="match status" value="1"/>
</dbReference>
<dbReference type="InterPro" id="IPR010998">
    <property type="entry name" value="Integrase_recombinase_N"/>
</dbReference>
<evidence type="ECO:0000256" key="5">
    <source>
        <dbReference type="PROSITE-ProRule" id="PRU01248"/>
    </source>
</evidence>
<dbReference type="Gene3D" id="1.10.443.10">
    <property type="entry name" value="Intergrase catalytic core"/>
    <property type="match status" value="1"/>
</dbReference>
<feature type="domain" description="Core-binding (CB)" evidence="7">
    <location>
        <begin position="68"/>
        <end position="149"/>
    </location>
</feature>
<dbReference type="PROSITE" id="PS51898">
    <property type="entry name" value="TYR_RECOMBINASE"/>
    <property type="match status" value="1"/>
</dbReference>
<keyword evidence="2" id="KW-0229">DNA integration</keyword>
<dbReference type="InterPro" id="IPR013762">
    <property type="entry name" value="Integrase-like_cat_sf"/>
</dbReference>
<keyword evidence="4" id="KW-0233">DNA recombination</keyword>
<name>A0ABV8QW67_9MICC</name>
<accession>A0ABV8QW67</accession>
<dbReference type="CDD" id="cd01189">
    <property type="entry name" value="INT_ICEBs1_C_like"/>
    <property type="match status" value="1"/>
</dbReference>
<dbReference type="EMBL" id="JBHSCQ010000001">
    <property type="protein sequence ID" value="MFC4263992.1"/>
    <property type="molecule type" value="Genomic_DNA"/>
</dbReference>
<evidence type="ECO:0000256" key="3">
    <source>
        <dbReference type="ARBA" id="ARBA00023125"/>
    </source>
</evidence>
<dbReference type="InterPro" id="IPR011010">
    <property type="entry name" value="DNA_brk_join_enz"/>
</dbReference>
<dbReference type="InterPro" id="IPR044068">
    <property type="entry name" value="CB"/>
</dbReference>
<organism evidence="8 9">
    <name type="scientific">Arthrobacter cryoconiti</name>
    <dbReference type="NCBI Taxonomy" id="748907"/>
    <lineage>
        <taxon>Bacteria</taxon>
        <taxon>Bacillati</taxon>
        <taxon>Actinomycetota</taxon>
        <taxon>Actinomycetes</taxon>
        <taxon>Micrococcales</taxon>
        <taxon>Micrococcaceae</taxon>
        <taxon>Arthrobacter</taxon>
    </lineage>
</organism>
<dbReference type="PROSITE" id="PS51900">
    <property type="entry name" value="CB"/>
    <property type="match status" value="1"/>
</dbReference>
<dbReference type="Proteomes" id="UP001595773">
    <property type="component" value="Unassembled WGS sequence"/>
</dbReference>
<evidence type="ECO:0000256" key="2">
    <source>
        <dbReference type="ARBA" id="ARBA00022908"/>
    </source>
</evidence>
<dbReference type="SUPFAM" id="SSF56349">
    <property type="entry name" value="DNA breaking-rejoining enzymes"/>
    <property type="match status" value="1"/>
</dbReference>
<evidence type="ECO:0000256" key="4">
    <source>
        <dbReference type="ARBA" id="ARBA00023172"/>
    </source>
</evidence>
<evidence type="ECO:0000313" key="9">
    <source>
        <dbReference type="Proteomes" id="UP001595773"/>
    </source>
</evidence>